<evidence type="ECO:0000313" key="6">
    <source>
        <dbReference type="EMBL" id="SMC60334.1"/>
    </source>
</evidence>
<dbReference type="SUPFAM" id="SSF51679">
    <property type="entry name" value="Bacterial luciferase-like"/>
    <property type="match status" value="1"/>
</dbReference>
<dbReference type="Gene3D" id="3.20.20.30">
    <property type="entry name" value="Luciferase-like domain"/>
    <property type="match status" value="1"/>
</dbReference>
<dbReference type="OrthoDB" id="3813791at2"/>
<accession>A0A1W2AI83</accession>
<protein>
    <submittedName>
        <fullName evidence="6">Luciferase-like monooxygenase</fullName>
    </submittedName>
</protein>
<dbReference type="InterPro" id="IPR050172">
    <property type="entry name" value="SsuD_RutA_monooxygenase"/>
</dbReference>
<dbReference type="AlphaFoldDB" id="A0A1W2AI83"/>
<organism evidence="6 7">
    <name type="scientific">Kibdelosporangium aridum</name>
    <dbReference type="NCBI Taxonomy" id="2030"/>
    <lineage>
        <taxon>Bacteria</taxon>
        <taxon>Bacillati</taxon>
        <taxon>Actinomycetota</taxon>
        <taxon>Actinomycetes</taxon>
        <taxon>Pseudonocardiales</taxon>
        <taxon>Pseudonocardiaceae</taxon>
        <taxon>Kibdelosporangium</taxon>
    </lineage>
</organism>
<dbReference type="InterPro" id="IPR036661">
    <property type="entry name" value="Luciferase-like_sf"/>
</dbReference>
<evidence type="ECO:0000256" key="1">
    <source>
        <dbReference type="ARBA" id="ARBA00022630"/>
    </source>
</evidence>
<gene>
    <name evidence="6" type="ORF">SAMN05661093_00842</name>
</gene>
<keyword evidence="2" id="KW-0288">FMN</keyword>
<dbReference type="EMBL" id="FWXV01000001">
    <property type="protein sequence ID" value="SMC60334.1"/>
    <property type="molecule type" value="Genomic_DNA"/>
</dbReference>
<evidence type="ECO:0000256" key="3">
    <source>
        <dbReference type="ARBA" id="ARBA00023002"/>
    </source>
</evidence>
<evidence type="ECO:0000256" key="2">
    <source>
        <dbReference type="ARBA" id="ARBA00022643"/>
    </source>
</evidence>
<dbReference type="GO" id="GO:0008726">
    <property type="term" value="F:alkanesulfonate monooxygenase activity"/>
    <property type="evidence" value="ECO:0007669"/>
    <property type="project" value="TreeGrafter"/>
</dbReference>
<dbReference type="InterPro" id="IPR011251">
    <property type="entry name" value="Luciferase-like_dom"/>
</dbReference>
<dbReference type="PANTHER" id="PTHR42847">
    <property type="entry name" value="ALKANESULFONATE MONOOXYGENASE"/>
    <property type="match status" value="1"/>
</dbReference>
<reference evidence="6 7" key="1">
    <citation type="submission" date="2017-04" db="EMBL/GenBank/DDBJ databases">
        <authorList>
            <person name="Afonso C.L."/>
            <person name="Miller P.J."/>
            <person name="Scott M.A."/>
            <person name="Spackman E."/>
            <person name="Goraichik I."/>
            <person name="Dimitrov K.M."/>
            <person name="Suarez D.L."/>
            <person name="Swayne D.E."/>
        </authorList>
    </citation>
    <scope>NUCLEOTIDE SEQUENCE [LARGE SCALE GENOMIC DNA]</scope>
    <source>
        <strain evidence="6 7">DSM 43828</strain>
    </source>
</reference>
<dbReference type="PANTHER" id="PTHR42847:SF4">
    <property type="entry name" value="ALKANESULFONATE MONOOXYGENASE-RELATED"/>
    <property type="match status" value="1"/>
</dbReference>
<dbReference type="RefSeq" id="WP_084424671.1">
    <property type="nucleotide sequence ID" value="NZ_FWXV01000001.1"/>
</dbReference>
<feature type="domain" description="Luciferase-like" evidence="5">
    <location>
        <begin position="20"/>
        <end position="188"/>
    </location>
</feature>
<keyword evidence="1" id="KW-0285">Flavoprotein</keyword>
<keyword evidence="4 6" id="KW-0503">Monooxygenase</keyword>
<evidence type="ECO:0000256" key="4">
    <source>
        <dbReference type="ARBA" id="ARBA00023033"/>
    </source>
</evidence>
<dbReference type="GO" id="GO:0046306">
    <property type="term" value="P:alkanesulfonate catabolic process"/>
    <property type="evidence" value="ECO:0007669"/>
    <property type="project" value="TreeGrafter"/>
</dbReference>
<evidence type="ECO:0000313" key="7">
    <source>
        <dbReference type="Proteomes" id="UP000192674"/>
    </source>
</evidence>
<evidence type="ECO:0000259" key="5">
    <source>
        <dbReference type="Pfam" id="PF00296"/>
    </source>
</evidence>
<name>A0A1W2AI83_KIBAR</name>
<sequence length="278" mass="29463">MLDIGVVLPSVAVQREEKLDLATAARHAEDVGLASVWHGDHLAVGTPTLDCAVGLAVAAASTRRVKIGASVFVPAIRPLAWAAKQIASLQYVSRGRLILGIGSGGGAKQWAAAGVPFAQRGHRTDTALRMLPRLLAGEHVDELDVELLPAVTRPPFWIGNASTTAIQRTVRYGDGWFPSLITPEDVAKGAKQLSGRTVAIGATGRINDDDSRTEIAMSLSQAYGMPLERATKIPITGCREQVAERFAAYEAAGAQHLVFGISGGDWLEQTELLADART</sequence>
<proteinExistence type="predicted"/>
<dbReference type="Proteomes" id="UP000192674">
    <property type="component" value="Unassembled WGS sequence"/>
</dbReference>
<keyword evidence="7" id="KW-1185">Reference proteome</keyword>
<keyword evidence="3" id="KW-0560">Oxidoreductase</keyword>
<dbReference type="Pfam" id="PF00296">
    <property type="entry name" value="Bac_luciferase"/>
    <property type="match status" value="1"/>
</dbReference>